<dbReference type="OrthoDB" id="1928589at2759"/>
<comment type="function">
    <text evidence="4">Dirigent proteins impart stereoselectivity on the phenoxy radical-coupling reaction, yielding optically active lignans from two molecules of coniferyl alcohol in the biosynthesis of lignans, flavonolignans, and alkaloids and thus plays a central role in plant secondary metabolism.</text>
</comment>
<dbReference type="Pfam" id="PF03018">
    <property type="entry name" value="Dirigent"/>
    <property type="match status" value="1"/>
</dbReference>
<keyword evidence="5" id="KW-0812">Transmembrane</keyword>
<evidence type="ECO:0000256" key="3">
    <source>
        <dbReference type="ARBA" id="ARBA00022525"/>
    </source>
</evidence>
<gene>
    <name evidence="7" type="primary">LOC101503328</name>
</gene>
<evidence type="ECO:0000313" key="6">
    <source>
        <dbReference type="Proteomes" id="UP000087171"/>
    </source>
</evidence>
<sequence>MANPLNLTSNSLFFIFTLTILYVAYTFPRLQPNQTNLVFFVHDHFTGEDTTAATVAGKTGPTSSILHFGTVAIVDDPVTDGPTMDSTLIGRAQGVYINSQLDGKALFMVFSVIFTTGQYRGSSLEIQGSDIFTMKKREFGIVSGTGYFRFVKGYGVMETEFMDLVNLRATLKLNVTVKHY</sequence>
<keyword evidence="5" id="KW-0472">Membrane</keyword>
<comment type="subcellular location">
    <subcellularLocation>
        <location evidence="4">Secreted</location>
        <location evidence="4">Extracellular space</location>
        <location evidence="4">Apoplast</location>
    </subcellularLocation>
</comment>
<organism evidence="6 7">
    <name type="scientific">Cicer arietinum</name>
    <name type="common">Chickpea</name>
    <name type="synonym">Garbanzo</name>
    <dbReference type="NCBI Taxonomy" id="3827"/>
    <lineage>
        <taxon>Eukaryota</taxon>
        <taxon>Viridiplantae</taxon>
        <taxon>Streptophyta</taxon>
        <taxon>Embryophyta</taxon>
        <taxon>Tracheophyta</taxon>
        <taxon>Spermatophyta</taxon>
        <taxon>Magnoliopsida</taxon>
        <taxon>eudicotyledons</taxon>
        <taxon>Gunneridae</taxon>
        <taxon>Pentapetalae</taxon>
        <taxon>rosids</taxon>
        <taxon>fabids</taxon>
        <taxon>Fabales</taxon>
        <taxon>Fabaceae</taxon>
        <taxon>Papilionoideae</taxon>
        <taxon>50 kb inversion clade</taxon>
        <taxon>NPAAA clade</taxon>
        <taxon>Hologalegina</taxon>
        <taxon>IRL clade</taxon>
        <taxon>Cicereae</taxon>
        <taxon>Cicer</taxon>
    </lineage>
</organism>
<comment type="subunit">
    <text evidence="2 4">Homodimer.</text>
</comment>
<evidence type="ECO:0000256" key="4">
    <source>
        <dbReference type="RuleBase" id="RU363099"/>
    </source>
</evidence>
<keyword evidence="3 4" id="KW-0964">Secreted</keyword>
<dbReference type="Proteomes" id="UP000087171">
    <property type="component" value="Chromosome Ca7"/>
</dbReference>
<dbReference type="STRING" id="3827.A0A1S2YQ29"/>
<evidence type="ECO:0000256" key="5">
    <source>
        <dbReference type="SAM" id="Phobius"/>
    </source>
</evidence>
<dbReference type="eggNOG" id="ENOG502QRR3">
    <property type="taxonomic scope" value="Eukaryota"/>
</dbReference>
<dbReference type="Gene3D" id="2.40.480.10">
    <property type="entry name" value="Allene oxide cyclase-like"/>
    <property type="match status" value="1"/>
</dbReference>
<keyword evidence="6" id="KW-1185">Reference proteome</keyword>
<reference evidence="7" key="2">
    <citation type="submission" date="2025-08" db="UniProtKB">
        <authorList>
            <consortium name="RefSeq"/>
        </authorList>
    </citation>
    <scope>IDENTIFICATION</scope>
    <source>
        <tissue evidence="7">Etiolated seedlings</tissue>
    </source>
</reference>
<protein>
    <recommendedName>
        <fullName evidence="4">Dirigent protein</fullName>
    </recommendedName>
</protein>
<comment type="similarity">
    <text evidence="1 4">Belongs to the plant dirigent protein family.</text>
</comment>
<dbReference type="PANTHER" id="PTHR21495">
    <property type="entry name" value="NUCLEOPORIN-RELATED"/>
    <property type="match status" value="1"/>
</dbReference>
<keyword evidence="4" id="KW-0052">Apoplast</keyword>
<reference evidence="6" key="1">
    <citation type="journal article" date="2013" name="Nat. Biotechnol.">
        <title>Draft genome sequence of chickpea (Cicer arietinum) provides a resource for trait improvement.</title>
        <authorList>
            <person name="Varshney R.K."/>
            <person name="Song C."/>
            <person name="Saxena R.K."/>
            <person name="Azam S."/>
            <person name="Yu S."/>
            <person name="Sharpe A.G."/>
            <person name="Cannon S."/>
            <person name="Baek J."/>
            <person name="Rosen B.D."/>
            <person name="Tar'an B."/>
            <person name="Millan T."/>
            <person name="Zhang X."/>
            <person name="Ramsay L.D."/>
            <person name="Iwata A."/>
            <person name="Wang Y."/>
            <person name="Nelson W."/>
            <person name="Farmer A.D."/>
            <person name="Gaur P.M."/>
            <person name="Soderlund C."/>
            <person name="Penmetsa R.V."/>
            <person name="Xu C."/>
            <person name="Bharti A.K."/>
            <person name="He W."/>
            <person name="Winter P."/>
            <person name="Zhao S."/>
            <person name="Hane J.K."/>
            <person name="Carrasquilla-Garcia N."/>
            <person name="Condie J.A."/>
            <person name="Upadhyaya H.D."/>
            <person name="Luo M.C."/>
            <person name="Thudi M."/>
            <person name="Gowda C.L."/>
            <person name="Singh N.P."/>
            <person name="Lichtenzveig J."/>
            <person name="Gali K.K."/>
            <person name="Rubio J."/>
            <person name="Nadarajan N."/>
            <person name="Dolezel J."/>
            <person name="Bansal K.C."/>
            <person name="Xu X."/>
            <person name="Edwards D."/>
            <person name="Zhang G."/>
            <person name="Kahl G."/>
            <person name="Gil J."/>
            <person name="Singh K.B."/>
            <person name="Datta S.K."/>
            <person name="Jackson S.A."/>
            <person name="Wang J."/>
            <person name="Cook D.R."/>
        </authorList>
    </citation>
    <scope>NUCLEOTIDE SEQUENCE [LARGE SCALE GENOMIC DNA]</scope>
    <source>
        <strain evidence="6">cv. CDC Frontier</strain>
    </source>
</reference>
<proteinExistence type="inferred from homology"/>
<dbReference type="KEGG" id="cam:101503328"/>
<keyword evidence="5" id="KW-1133">Transmembrane helix</keyword>
<dbReference type="GO" id="GO:0048046">
    <property type="term" value="C:apoplast"/>
    <property type="evidence" value="ECO:0007669"/>
    <property type="project" value="UniProtKB-SubCell"/>
</dbReference>
<dbReference type="GeneID" id="101503328"/>
<evidence type="ECO:0000256" key="1">
    <source>
        <dbReference type="ARBA" id="ARBA00010746"/>
    </source>
</evidence>
<dbReference type="GO" id="GO:0009699">
    <property type="term" value="P:phenylpropanoid biosynthetic process"/>
    <property type="evidence" value="ECO:0007669"/>
    <property type="project" value="UniProtKB-ARBA"/>
</dbReference>
<dbReference type="RefSeq" id="XP_004508149.1">
    <property type="nucleotide sequence ID" value="XM_004508092.3"/>
</dbReference>
<accession>A0A1S2YQ29</accession>
<dbReference type="InterPro" id="IPR004265">
    <property type="entry name" value="Dirigent"/>
</dbReference>
<feature type="transmembrane region" description="Helical" evidence="5">
    <location>
        <begin position="12"/>
        <end position="30"/>
    </location>
</feature>
<name>A0A1S2YQ29_CICAR</name>
<dbReference type="AlphaFoldDB" id="A0A1S2YQ29"/>
<evidence type="ECO:0000256" key="2">
    <source>
        <dbReference type="ARBA" id="ARBA00011738"/>
    </source>
</evidence>
<dbReference type="InterPro" id="IPR044859">
    <property type="entry name" value="Allene_oxi_cyc_Dirigent"/>
</dbReference>
<evidence type="ECO:0000313" key="7">
    <source>
        <dbReference type="RefSeq" id="XP_004508149.1"/>
    </source>
</evidence>
<dbReference type="PaxDb" id="3827-XP_004508149.1"/>